<organism evidence="4 5">
    <name type="scientific">Cyanidioschyzon merolae (strain NIES-3377 / 10D)</name>
    <name type="common">Unicellular red alga</name>
    <dbReference type="NCBI Taxonomy" id="280699"/>
    <lineage>
        <taxon>Eukaryota</taxon>
        <taxon>Rhodophyta</taxon>
        <taxon>Bangiophyceae</taxon>
        <taxon>Cyanidiales</taxon>
        <taxon>Cyanidiaceae</taxon>
        <taxon>Cyanidioschyzon</taxon>
    </lineage>
</organism>
<dbReference type="PROSITE" id="PS51329">
    <property type="entry name" value="C_CAP_COFACTOR_C"/>
    <property type="match status" value="1"/>
</dbReference>
<dbReference type="GO" id="GO:0019933">
    <property type="term" value="P:cAMP-mediated signaling"/>
    <property type="evidence" value="ECO:0007669"/>
    <property type="project" value="TreeGrafter"/>
</dbReference>
<dbReference type="GeneID" id="16995068"/>
<reference evidence="4 5" key="1">
    <citation type="journal article" date="2004" name="Nature">
        <title>Genome sequence of the ultrasmall unicellular red alga Cyanidioschyzon merolae 10D.</title>
        <authorList>
            <person name="Matsuzaki M."/>
            <person name="Misumi O."/>
            <person name="Shin-i T."/>
            <person name="Maruyama S."/>
            <person name="Takahara M."/>
            <person name="Miyagishima S."/>
            <person name="Mori T."/>
            <person name="Nishida K."/>
            <person name="Yagisawa F."/>
            <person name="Nishida K."/>
            <person name="Yoshida Y."/>
            <person name="Nishimura Y."/>
            <person name="Nakao S."/>
            <person name="Kobayashi T."/>
            <person name="Momoyama Y."/>
            <person name="Higashiyama T."/>
            <person name="Minoda A."/>
            <person name="Sano M."/>
            <person name="Nomoto H."/>
            <person name="Oishi K."/>
            <person name="Hayashi H."/>
            <person name="Ohta F."/>
            <person name="Nishizaka S."/>
            <person name="Haga S."/>
            <person name="Miura S."/>
            <person name="Morishita T."/>
            <person name="Kabeya Y."/>
            <person name="Terasawa K."/>
            <person name="Suzuki Y."/>
            <person name="Ishii Y."/>
            <person name="Asakawa S."/>
            <person name="Takano H."/>
            <person name="Ohta N."/>
            <person name="Kuroiwa H."/>
            <person name="Tanaka K."/>
            <person name="Shimizu N."/>
            <person name="Sugano S."/>
            <person name="Sato N."/>
            <person name="Nozaki H."/>
            <person name="Ogasawara N."/>
            <person name="Kohara Y."/>
            <person name="Kuroiwa T."/>
        </authorList>
    </citation>
    <scope>NUCLEOTIDE SEQUENCE [LARGE SCALE GENOMIC DNA]</scope>
    <source>
        <strain evidence="4 5">10D</strain>
    </source>
</reference>
<feature type="compositionally biased region" description="Polar residues" evidence="2">
    <location>
        <begin position="216"/>
        <end position="232"/>
    </location>
</feature>
<feature type="region of interest" description="Disordered" evidence="2">
    <location>
        <begin position="478"/>
        <end position="498"/>
    </location>
</feature>
<dbReference type="InterPro" id="IPR001837">
    <property type="entry name" value="Adenylate_cyclase-assoc_CAP"/>
</dbReference>
<accession>M1V5P3</accession>
<dbReference type="STRING" id="280699.M1V5P3"/>
<dbReference type="Gramene" id="CMM165CT">
    <property type="protein sequence ID" value="CMM165CT"/>
    <property type="gene ID" value="CMM165C"/>
</dbReference>
<comment type="similarity">
    <text evidence="1">Belongs to the CAP family.</text>
</comment>
<dbReference type="KEGG" id="cme:CYME_CMM165C"/>
<evidence type="ECO:0000313" key="5">
    <source>
        <dbReference type="Proteomes" id="UP000007014"/>
    </source>
</evidence>
<dbReference type="GO" id="GO:0005737">
    <property type="term" value="C:cytoplasm"/>
    <property type="evidence" value="ECO:0007669"/>
    <property type="project" value="TreeGrafter"/>
</dbReference>
<dbReference type="SMART" id="SM00673">
    <property type="entry name" value="CARP"/>
    <property type="match status" value="2"/>
</dbReference>
<dbReference type="HOGENOM" id="CLU_547880_0_0_1"/>
<gene>
    <name evidence="4" type="ORF">CYME_CMM165C</name>
</gene>
<dbReference type="PANTHER" id="PTHR10652:SF0">
    <property type="entry name" value="ADENYLYL CYCLASE-ASSOCIATED PROTEIN"/>
    <property type="match status" value="1"/>
</dbReference>
<dbReference type="InterPro" id="IPR006599">
    <property type="entry name" value="CARP_motif"/>
</dbReference>
<sequence length="498" mass="54006">MRTQVHVLVLEQTPTGILGKAQTIHPVLGESCAGVALRSPPSGRVSKLLNFSSTACSIMTSSSLQEWLQEPSKRLQIEADTNCCKSKPEVALLNDAVVSTSALLEAVGRGGTTGSETVGATRAKLEKRVYFQIAQCASLGPDSPVAVVAKALRFYEVEELDALFQRCLQELARLPLREGRTPAYVACVRDWLEALQSYAQRYREGACSRLVPEDVSTPNTQPETATEQSGETLSFAAPTPPPTPAADEGQSSRLSLEKMAPGTVSTTAANREALLSQIEAAGDAITTVLRPTRAVPAKAPAATEPVRCEPAPPVTTVPTQQKSHESGETPLLLFERTANRWRIEHFRALSAEPLQVSICHPRETVYVYRCEKQSIKIRNKCNTLMLDACRDVVVLFESVVSAVEVVRCSKCRLHFTGCVPSISIDNCDSIVLYGMPGQVITCCATAVTIVEPDGDTERETPIPQQFITRRQSEEAAAAARTETAHRWVTEPLKHSGAE</sequence>
<feature type="region of interest" description="Disordered" evidence="2">
    <location>
        <begin position="212"/>
        <end position="252"/>
    </location>
</feature>
<dbReference type="InterPro" id="IPR036223">
    <property type="entry name" value="CAP_C_sf"/>
</dbReference>
<evidence type="ECO:0000256" key="2">
    <source>
        <dbReference type="SAM" id="MobiDB-lite"/>
    </source>
</evidence>
<protein>
    <submittedName>
        <fullName evidence="4">Similar to adenylyl cyclase-associated protein CAP2</fullName>
    </submittedName>
</protein>
<evidence type="ECO:0000259" key="3">
    <source>
        <dbReference type="PROSITE" id="PS51329"/>
    </source>
</evidence>
<dbReference type="InterPro" id="IPR013912">
    <property type="entry name" value="Adenylate_cyclase-assoc_CAP_C"/>
</dbReference>
<dbReference type="eggNOG" id="KOG2675">
    <property type="taxonomic scope" value="Eukaryota"/>
</dbReference>
<dbReference type="RefSeq" id="XP_005537056.1">
    <property type="nucleotide sequence ID" value="XM_005536999.1"/>
</dbReference>
<dbReference type="GO" id="GO:0003779">
    <property type="term" value="F:actin binding"/>
    <property type="evidence" value="ECO:0007669"/>
    <property type="project" value="InterPro"/>
</dbReference>
<feature type="domain" description="C-CAP/cofactor C-like" evidence="3">
    <location>
        <begin position="318"/>
        <end position="464"/>
    </location>
</feature>
<reference evidence="4 5" key="2">
    <citation type="journal article" date="2007" name="BMC Biol.">
        <title>A 100%-complete sequence reveals unusually simple genomic features in the hot-spring red alga Cyanidioschyzon merolae.</title>
        <authorList>
            <person name="Nozaki H."/>
            <person name="Takano H."/>
            <person name="Misumi O."/>
            <person name="Terasawa K."/>
            <person name="Matsuzaki M."/>
            <person name="Maruyama S."/>
            <person name="Nishida K."/>
            <person name="Yagisawa F."/>
            <person name="Yoshida Y."/>
            <person name="Fujiwara T."/>
            <person name="Takio S."/>
            <person name="Tamura K."/>
            <person name="Chung S.J."/>
            <person name="Nakamura S."/>
            <person name="Kuroiwa H."/>
            <person name="Tanaka K."/>
            <person name="Sato N."/>
            <person name="Kuroiwa T."/>
        </authorList>
    </citation>
    <scope>NUCLEOTIDE SEQUENCE [LARGE SCALE GENOMIC DNA]</scope>
    <source>
        <strain evidence="4 5">10D</strain>
    </source>
</reference>
<dbReference type="Gene3D" id="2.160.20.70">
    <property type="match status" value="1"/>
</dbReference>
<evidence type="ECO:0000313" key="4">
    <source>
        <dbReference type="EMBL" id="BAM81020.1"/>
    </source>
</evidence>
<dbReference type="InterPro" id="IPR016098">
    <property type="entry name" value="CAP/MinC_C"/>
</dbReference>
<evidence type="ECO:0000256" key="1">
    <source>
        <dbReference type="ARBA" id="ARBA00007659"/>
    </source>
</evidence>
<dbReference type="GO" id="GO:0007015">
    <property type="term" value="P:actin filament organization"/>
    <property type="evidence" value="ECO:0007669"/>
    <property type="project" value="TreeGrafter"/>
</dbReference>
<feature type="region of interest" description="Disordered" evidence="2">
    <location>
        <begin position="297"/>
        <end position="327"/>
    </location>
</feature>
<proteinExistence type="inferred from homology"/>
<dbReference type="AlphaFoldDB" id="M1V5P3"/>
<dbReference type="Pfam" id="PF08603">
    <property type="entry name" value="CAP_C"/>
    <property type="match status" value="1"/>
</dbReference>
<dbReference type="EMBL" id="AP006495">
    <property type="protein sequence ID" value="BAM81020.1"/>
    <property type="molecule type" value="Genomic_DNA"/>
</dbReference>
<name>M1V5P3_CYAM1</name>
<dbReference type="GO" id="GO:0008179">
    <property type="term" value="F:adenylate cyclase binding"/>
    <property type="evidence" value="ECO:0007669"/>
    <property type="project" value="TreeGrafter"/>
</dbReference>
<keyword evidence="5" id="KW-1185">Reference proteome</keyword>
<feature type="compositionally biased region" description="Basic and acidic residues" evidence="2">
    <location>
        <begin position="482"/>
        <end position="498"/>
    </location>
</feature>
<dbReference type="InterPro" id="IPR017901">
    <property type="entry name" value="C-CAP_CF_C-like"/>
</dbReference>
<dbReference type="Proteomes" id="UP000007014">
    <property type="component" value="Chromosome 13"/>
</dbReference>
<dbReference type="PANTHER" id="PTHR10652">
    <property type="entry name" value="ADENYLYL CYCLASE-ASSOCIATED PROTEIN"/>
    <property type="match status" value="1"/>
</dbReference>
<dbReference type="SUPFAM" id="SSF69340">
    <property type="entry name" value="C-terminal domain of adenylylcyclase associated protein"/>
    <property type="match status" value="1"/>
</dbReference>
<dbReference type="OrthoDB" id="1601at2759"/>